<evidence type="ECO:0000256" key="1">
    <source>
        <dbReference type="SAM" id="MobiDB-lite"/>
    </source>
</evidence>
<organism evidence="2">
    <name type="scientific">viral metagenome</name>
    <dbReference type="NCBI Taxonomy" id="1070528"/>
    <lineage>
        <taxon>unclassified sequences</taxon>
        <taxon>metagenomes</taxon>
        <taxon>organismal metagenomes</taxon>
    </lineage>
</organism>
<feature type="compositionally biased region" description="Low complexity" evidence="1">
    <location>
        <begin position="21"/>
        <end position="43"/>
    </location>
</feature>
<reference evidence="2" key="1">
    <citation type="journal article" date="2020" name="Nature">
        <title>Giant virus diversity and host interactions through global metagenomics.</title>
        <authorList>
            <person name="Schulz F."/>
            <person name="Roux S."/>
            <person name="Paez-Espino D."/>
            <person name="Jungbluth S."/>
            <person name="Walsh D.A."/>
            <person name="Denef V.J."/>
            <person name="McMahon K.D."/>
            <person name="Konstantinidis K.T."/>
            <person name="Eloe-Fadrosh E.A."/>
            <person name="Kyrpides N.C."/>
            <person name="Woyke T."/>
        </authorList>
    </citation>
    <scope>NUCLEOTIDE SEQUENCE</scope>
    <source>
        <strain evidence="2">GVMAG-M-3300023184-18</strain>
    </source>
</reference>
<dbReference type="AlphaFoldDB" id="A0A6C0I2T2"/>
<sequence>MSQNSGRNQPPPSESSGGGSSATSAVTAASGTSSSSSGSSGSSFRMPSHLCMQHAAKLGIVEDRPIMLDYWTLSLEKKVIIGVKENGEKLLVKSEDEYTSPVSKIFKIESEYIILTENSIYIVSSDIQSNRIN</sequence>
<protein>
    <submittedName>
        <fullName evidence="2">Uncharacterized protein</fullName>
    </submittedName>
</protein>
<dbReference type="EMBL" id="MN740082">
    <property type="protein sequence ID" value="QHT87099.1"/>
    <property type="molecule type" value="Genomic_DNA"/>
</dbReference>
<proteinExistence type="predicted"/>
<feature type="region of interest" description="Disordered" evidence="1">
    <location>
        <begin position="1"/>
        <end position="45"/>
    </location>
</feature>
<evidence type="ECO:0000313" key="2">
    <source>
        <dbReference type="EMBL" id="QHT87099.1"/>
    </source>
</evidence>
<accession>A0A6C0I2T2</accession>
<name>A0A6C0I2T2_9ZZZZ</name>